<dbReference type="Pfam" id="PF00589">
    <property type="entry name" value="Phage_integrase"/>
    <property type="match status" value="1"/>
</dbReference>
<dbReference type="Pfam" id="PF02899">
    <property type="entry name" value="Phage_int_SAM_1"/>
    <property type="match status" value="1"/>
</dbReference>
<feature type="domain" description="Tyr recombinase" evidence="4">
    <location>
        <begin position="156"/>
        <end position="227"/>
    </location>
</feature>
<dbReference type="InterPro" id="IPR004107">
    <property type="entry name" value="Integrase_SAM-like_N"/>
</dbReference>
<dbReference type="InterPro" id="IPR011010">
    <property type="entry name" value="DNA_brk_join_enz"/>
</dbReference>
<feature type="non-terminal residue" evidence="6">
    <location>
        <position position="1"/>
    </location>
</feature>
<dbReference type="InterPro" id="IPR050090">
    <property type="entry name" value="Tyrosine_recombinase_XerCD"/>
</dbReference>
<dbReference type="InterPro" id="IPR002104">
    <property type="entry name" value="Integrase_catalytic"/>
</dbReference>
<dbReference type="Gene3D" id="1.10.150.130">
    <property type="match status" value="1"/>
</dbReference>
<dbReference type="GO" id="GO:0015074">
    <property type="term" value="P:DNA integration"/>
    <property type="evidence" value="ECO:0007669"/>
    <property type="project" value="UniProtKB-KW"/>
</dbReference>
<dbReference type="PANTHER" id="PTHR30349:SF81">
    <property type="entry name" value="TYROSINE RECOMBINASE XERC"/>
    <property type="match status" value="1"/>
</dbReference>
<feature type="domain" description="Core-binding (CB)" evidence="5">
    <location>
        <begin position="1"/>
        <end position="58"/>
    </location>
</feature>
<dbReference type="InterPro" id="IPR013762">
    <property type="entry name" value="Integrase-like_cat_sf"/>
</dbReference>
<keyword evidence="1" id="KW-0229">DNA integration</keyword>
<evidence type="ECO:0000256" key="3">
    <source>
        <dbReference type="ARBA" id="ARBA00023172"/>
    </source>
</evidence>
<dbReference type="InterPro" id="IPR010998">
    <property type="entry name" value="Integrase_recombinase_N"/>
</dbReference>
<organism evidence="6">
    <name type="scientific">marine metagenome</name>
    <dbReference type="NCBI Taxonomy" id="408172"/>
    <lineage>
        <taxon>unclassified sequences</taxon>
        <taxon>metagenomes</taxon>
        <taxon>ecological metagenomes</taxon>
    </lineage>
</organism>
<keyword evidence="3" id="KW-0233">DNA recombination</keyword>
<sequence length="227" mass="25419">RVDLEQFSRWLRERCHDLAGAGEPQLLDYLAHDLTRGGAARSTSRRLSSLRRFYRYLFREGILAEDPSTKISSPTIGRSLPKFLSPDDVVRLLKAPLEGEVLAKLDQRIDKSEDMVRLTDVSQFEAKSGIIRIEDEIITYAARRTNVLENCKRGEKGTKATKHDSGASVSKLLFAPLRGQAMLEVLYATGLRVSELVELKLNEVHQKAGYVRVTGKGGKERVVPLGE</sequence>
<dbReference type="GO" id="GO:0003677">
    <property type="term" value="F:DNA binding"/>
    <property type="evidence" value="ECO:0007669"/>
    <property type="project" value="UniProtKB-KW"/>
</dbReference>
<dbReference type="AlphaFoldDB" id="A0A382X8U1"/>
<dbReference type="PROSITE" id="PS51898">
    <property type="entry name" value="TYR_RECOMBINASE"/>
    <property type="match status" value="1"/>
</dbReference>
<evidence type="ECO:0000259" key="4">
    <source>
        <dbReference type="PROSITE" id="PS51898"/>
    </source>
</evidence>
<dbReference type="EMBL" id="UINC01165933">
    <property type="protein sequence ID" value="SVD67607.1"/>
    <property type="molecule type" value="Genomic_DNA"/>
</dbReference>
<dbReference type="PANTHER" id="PTHR30349">
    <property type="entry name" value="PHAGE INTEGRASE-RELATED"/>
    <property type="match status" value="1"/>
</dbReference>
<protein>
    <recommendedName>
        <fullName evidence="7">Tyr recombinase domain-containing protein</fullName>
    </recommendedName>
</protein>
<reference evidence="6" key="1">
    <citation type="submission" date="2018-05" db="EMBL/GenBank/DDBJ databases">
        <authorList>
            <person name="Lanie J.A."/>
            <person name="Ng W.-L."/>
            <person name="Kazmierczak K.M."/>
            <person name="Andrzejewski T.M."/>
            <person name="Davidsen T.M."/>
            <person name="Wayne K.J."/>
            <person name="Tettelin H."/>
            <person name="Glass J.I."/>
            <person name="Rusch D."/>
            <person name="Podicherti R."/>
            <person name="Tsui H.-C.T."/>
            <person name="Winkler M.E."/>
        </authorList>
    </citation>
    <scope>NUCLEOTIDE SEQUENCE</scope>
</reference>
<evidence type="ECO:0000313" key="6">
    <source>
        <dbReference type="EMBL" id="SVD67607.1"/>
    </source>
</evidence>
<evidence type="ECO:0000256" key="2">
    <source>
        <dbReference type="ARBA" id="ARBA00023125"/>
    </source>
</evidence>
<dbReference type="PROSITE" id="PS51900">
    <property type="entry name" value="CB"/>
    <property type="match status" value="1"/>
</dbReference>
<dbReference type="Gene3D" id="1.10.443.10">
    <property type="entry name" value="Intergrase catalytic core"/>
    <property type="match status" value="1"/>
</dbReference>
<accession>A0A382X8U1</accession>
<evidence type="ECO:0000256" key="1">
    <source>
        <dbReference type="ARBA" id="ARBA00022908"/>
    </source>
</evidence>
<dbReference type="GO" id="GO:0006310">
    <property type="term" value="P:DNA recombination"/>
    <property type="evidence" value="ECO:0007669"/>
    <property type="project" value="UniProtKB-KW"/>
</dbReference>
<evidence type="ECO:0000259" key="5">
    <source>
        <dbReference type="PROSITE" id="PS51900"/>
    </source>
</evidence>
<keyword evidence="2" id="KW-0238">DNA-binding</keyword>
<evidence type="ECO:0008006" key="7">
    <source>
        <dbReference type="Google" id="ProtNLM"/>
    </source>
</evidence>
<proteinExistence type="predicted"/>
<dbReference type="InterPro" id="IPR044068">
    <property type="entry name" value="CB"/>
</dbReference>
<dbReference type="SUPFAM" id="SSF47823">
    <property type="entry name" value="lambda integrase-like, N-terminal domain"/>
    <property type="match status" value="1"/>
</dbReference>
<name>A0A382X8U1_9ZZZZ</name>
<gene>
    <name evidence="6" type="ORF">METZ01_LOCUS420461</name>
</gene>
<dbReference type="SUPFAM" id="SSF56349">
    <property type="entry name" value="DNA breaking-rejoining enzymes"/>
    <property type="match status" value="1"/>
</dbReference>